<dbReference type="Gene3D" id="3.50.50.60">
    <property type="entry name" value="FAD/NAD(P)-binding domain"/>
    <property type="match status" value="2"/>
</dbReference>
<dbReference type="PANTHER" id="PTHR48105">
    <property type="entry name" value="THIOREDOXIN REDUCTASE 1-RELATED-RELATED"/>
    <property type="match status" value="1"/>
</dbReference>
<gene>
    <name evidence="10" type="primary">trxB</name>
    <name evidence="10" type="ORF">GC105_08995</name>
</gene>
<dbReference type="InterPro" id="IPR008255">
    <property type="entry name" value="Pyr_nucl-diS_OxRdtase_2_AS"/>
</dbReference>
<proteinExistence type="inferred from homology"/>
<dbReference type="InterPro" id="IPR050097">
    <property type="entry name" value="Ferredoxin-NADP_redctase_2"/>
</dbReference>
<dbReference type="AlphaFoldDB" id="A0A6A7K948"/>
<comment type="catalytic activity">
    <reaction evidence="7">
        <text>[thioredoxin]-dithiol + NADP(+) = [thioredoxin]-disulfide + NADPH + H(+)</text>
        <dbReference type="Rhea" id="RHEA:20345"/>
        <dbReference type="Rhea" id="RHEA-COMP:10698"/>
        <dbReference type="Rhea" id="RHEA-COMP:10700"/>
        <dbReference type="ChEBI" id="CHEBI:15378"/>
        <dbReference type="ChEBI" id="CHEBI:29950"/>
        <dbReference type="ChEBI" id="CHEBI:50058"/>
        <dbReference type="ChEBI" id="CHEBI:57783"/>
        <dbReference type="ChEBI" id="CHEBI:58349"/>
        <dbReference type="EC" id="1.8.1.9"/>
    </reaction>
</comment>
<dbReference type="PRINTS" id="PR00469">
    <property type="entry name" value="PNDRDTASEII"/>
</dbReference>
<organism evidence="10 11">
    <name type="scientific">Alkalibaculum sporogenes</name>
    <dbReference type="NCBI Taxonomy" id="2655001"/>
    <lineage>
        <taxon>Bacteria</taxon>
        <taxon>Bacillati</taxon>
        <taxon>Bacillota</taxon>
        <taxon>Clostridia</taxon>
        <taxon>Eubacteriales</taxon>
        <taxon>Eubacteriaceae</taxon>
        <taxon>Alkalibaculum</taxon>
    </lineage>
</organism>
<dbReference type="NCBIfam" id="TIGR01292">
    <property type="entry name" value="TRX_reduct"/>
    <property type="match status" value="1"/>
</dbReference>
<keyword evidence="2 7" id="KW-0285">Flavoprotein</keyword>
<dbReference type="InterPro" id="IPR005982">
    <property type="entry name" value="Thioredox_Rdtase"/>
</dbReference>
<evidence type="ECO:0000313" key="10">
    <source>
        <dbReference type="EMBL" id="MPW25926.1"/>
    </source>
</evidence>
<dbReference type="InterPro" id="IPR036188">
    <property type="entry name" value="FAD/NAD-bd_sf"/>
</dbReference>
<keyword evidence="11" id="KW-1185">Reference proteome</keyword>
<dbReference type="SUPFAM" id="SSF51905">
    <property type="entry name" value="FAD/NAD(P)-binding domain"/>
    <property type="match status" value="1"/>
</dbReference>
<evidence type="ECO:0000256" key="1">
    <source>
        <dbReference type="ARBA" id="ARBA00009333"/>
    </source>
</evidence>
<evidence type="ECO:0000256" key="5">
    <source>
        <dbReference type="ARBA" id="ARBA00023157"/>
    </source>
</evidence>
<evidence type="ECO:0000256" key="2">
    <source>
        <dbReference type="ARBA" id="ARBA00022630"/>
    </source>
</evidence>
<comment type="caution">
    <text evidence="10">The sequence shown here is derived from an EMBL/GenBank/DDBJ whole genome shotgun (WGS) entry which is preliminary data.</text>
</comment>
<accession>A0A6A7K948</accession>
<evidence type="ECO:0000256" key="8">
    <source>
        <dbReference type="RuleBase" id="RU003881"/>
    </source>
</evidence>
<keyword evidence="3 7" id="KW-0274">FAD</keyword>
<evidence type="ECO:0000256" key="4">
    <source>
        <dbReference type="ARBA" id="ARBA00023002"/>
    </source>
</evidence>
<protein>
    <recommendedName>
        <fullName evidence="7">Thioredoxin reductase</fullName>
        <ecNumber evidence="7">1.8.1.9</ecNumber>
    </recommendedName>
</protein>
<evidence type="ECO:0000313" key="11">
    <source>
        <dbReference type="Proteomes" id="UP000440004"/>
    </source>
</evidence>
<keyword evidence="5" id="KW-1015">Disulfide bond</keyword>
<feature type="domain" description="FAD/NAD(P)-binding" evidence="9">
    <location>
        <begin position="5"/>
        <end position="291"/>
    </location>
</feature>
<sequence>MMHEYDTIIVGGGPAGLSAALYSSRAMLKTLVLEQAAVGGQITSTSEVENYLGSISSNAIDIVTRMKDQALEFGSEIKAEKYKSLTKKDNIFQVTTDKGYYECKSVIIATGSHSQYIGCKGEQEFTGLGVSYCATCDANFFRGLNVVVVGGGDSAVDEGIYLTKFANKVTLIHRRDELRAAKSLQERAFANPKMEFIWDSTVEEIKGDGIVKAILVRNIKTNEITELQTDGVFVFIGYKPNSDEFKEIVKLDDKGNIISDENMHTSIPGIFVAGDVRNKMLKQIITAASDGAIAAISAEKYIADLNQNH</sequence>
<dbReference type="PROSITE" id="PS00573">
    <property type="entry name" value="PYRIDINE_REDOX_2"/>
    <property type="match status" value="1"/>
</dbReference>
<evidence type="ECO:0000256" key="3">
    <source>
        <dbReference type="ARBA" id="ARBA00022827"/>
    </source>
</evidence>
<name>A0A6A7K948_9FIRM</name>
<evidence type="ECO:0000256" key="7">
    <source>
        <dbReference type="RuleBase" id="RU003880"/>
    </source>
</evidence>
<dbReference type="EMBL" id="WHNX01000012">
    <property type="protein sequence ID" value="MPW25926.1"/>
    <property type="molecule type" value="Genomic_DNA"/>
</dbReference>
<comment type="similarity">
    <text evidence="1 7">Belongs to the class-II pyridine nucleotide-disulfide oxidoreductase family.</text>
</comment>
<keyword evidence="8" id="KW-0521">NADP</keyword>
<dbReference type="EC" id="1.8.1.9" evidence="7"/>
<dbReference type="Pfam" id="PF07992">
    <property type="entry name" value="Pyr_redox_2"/>
    <property type="match status" value="1"/>
</dbReference>
<dbReference type="GO" id="GO:0004791">
    <property type="term" value="F:thioredoxin-disulfide reductase (NADPH) activity"/>
    <property type="evidence" value="ECO:0007669"/>
    <property type="project" value="UniProtKB-UniRule"/>
</dbReference>
<dbReference type="GO" id="GO:0005737">
    <property type="term" value="C:cytoplasm"/>
    <property type="evidence" value="ECO:0007669"/>
    <property type="project" value="InterPro"/>
</dbReference>
<dbReference type="PRINTS" id="PR00368">
    <property type="entry name" value="FADPNR"/>
</dbReference>
<dbReference type="GO" id="GO:0019430">
    <property type="term" value="P:removal of superoxide radicals"/>
    <property type="evidence" value="ECO:0007669"/>
    <property type="project" value="UniProtKB-UniRule"/>
</dbReference>
<comment type="cofactor">
    <cofactor evidence="8">
        <name>FAD</name>
        <dbReference type="ChEBI" id="CHEBI:57692"/>
    </cofactor>
    <text evidence="8">Binds 1 FAD per subunit.</text>
</comment>
<keyword evidence="6 7" id="KW-0676">Redox-active center</keyword>
<evidence type="ECO:0000256" key="6">
    <source>
        <dbReference type="ARBA" id="ARBA00023284"/>
    </source>
</evidence>
<comment type="subunit">
    <text evidence="7">Homodimer.</text>
</comment>
<keyword evidence="4 7" id="KW-0560">Oxidoreductase</keyword>
<reference evidence="10 11" key="1">
    <citation type="submission" date="2019-10" db="EMBL/GenBank/DDBJ databases">
        <title>Alkalibaculum tamaniensis sp.nov., a new alkaliphilic acetogen, isolated on methoxylated aromatics from a mud volcano.</title>
        <authorList>
            <person name="Khomyakova M.A."/>
            <person name="Merkel A.Y."/>
            <person name="Bonch-Osmolovskaya E.A."/>
            <person name="Slobodkin A.I."/>
        </authorList>
    </citation>
    <scope>NUCLEOTIDE SEQUENCE [LARGE SCALE GENOMIC DNA]</scope>
    <source>
        <strain evidence="10 11">M08DMB</strain>
    </source>
</reference>
<evidence type="ECO:0000259" key="9">
    <source>
        <dbReference type="Pfam" id="PF07992"/>
    </source>
</evidence>
<dbReference type="InterPro" id="IPR023753">
    <property type="entry name" value="FAD/NAD-binding_dom"/>
</dbReference>
<dbReference type="Proteomes" id="UP000440004">
    <property type="component" value="Unassembled WGS sequence"/>
</dbReference>